<sequence length="89" mass="10481">MMSTEPKYRYYLLGDYMPIRATVDPEYNINVDAEYPNRETGKLEQDREFLIRIRESDEIEEITAEDFIQHCQRMYAEKTINPGLNSGPG</sequence>
<evidence type="ECO:0000313" key="1">
    <source>
        <dbReference type="EMBL" id="SEN38860.1"/>
    </source>
</evidence>
<dbReference type="EMBL" id="FOCP01000016">
    <property type="protein sequence ID" value="SEN38860.1"/>
    <property type="molecule type" value="Genomic_DNA"/>
</dbReference>
<name>A0A1H8G525_9PROT</name>
<organism evidence="1 2">
    <name type="scientific">Nitrosomonas marina</name>
    <dbReference type="NCBI Taxonomy" id="917"/>
    <lineage>
        <taxon>Bacteria</taxon>
        <taxon>Pseudomonadati</taxon>
        <taxon>Pseudomonadota</taxon>
        <taxon>Betaproteobacteria</taxon>
        <taxon>Nitrosomonadales</taxon>
        <taxon>Nitrosomonadaceae</taxon>
        <taxon>Nitrosomonas</taxon>
    </lineage>
</organism>
<accession>A0A1H8G525</accession>
<evidence type="ECO:0000313" key="2">
    <source>
        <dbReference type="Proteomes" id="UP000199459"/>
    </source>
</evidence>
<proteinExistence type="predicted"/>
<reference evidence="1 2" key="1">
    <citation type="submission" date="2016-10" db="EMBL/GenBank/DDBJ databases">
        <authorList>
            <person name="de Groot N.N."/>
        </authorList>
    </citation>
    <scope>NUCLEOTIDE SEQUENCE [LARGE SCALE GENOMIC DNA]</scope>
    <source>
        <strain evidence="1 2">Nm22</strain>
    </source>
</reference>
<dbReference type="AlphaFoldDB" id="A0A1H8G525"/>
<dbReference type="Proteomes" id="UP000199459">
    <property type="component" value="Unassembled WGS sequence"/>
</dbReference>
<protein>
    <submittedName>
        <fullName evidence="1">Uncharacterized protein</fullName>
    </submittedName>
</protein>
<gene>
    <name evidence="1" type="ORF">SAMN05216325_11630</name>
</gene>